<dbReference type="InterPro" id="IPR002545">
    <property type="entry name" value="CheW-lke_dom"/>
</dbReference>
<dbReference type="Gene3D" id="2.30.30.40">
    <property type="entry name" value="SH3 Domains"/>
    <property type="match status" value="1"/>
</dbReference>
<evidence type="ECO:0000313" key="3">
    <source>
        <dbReference type="Proteomes" id="UP000199502"/>
    </source>
</evidence>
<accession>A0A1G5FH95</accession>
<organism evidence="2 3">
    <name type="scientific">Paracoccus tibetensis</name>
    <dbReference type="NCBI Taxonomy" id="336292"/>
    <lineage>
        <taxon>Bacteria</taxon>
        <taxon>Pseudomonadati</taxon>
        <taxon>Pseudomonadota</taxon>
        <taxon>Alphaproteobacteria</taxon>
        <taxon>Rhodobacterales</taxon>
        <taxon>Paracoccaceae</taxon>
        <taxon>Paracoccus</taxon>
    </lineage>
</organism>
<dbReference type="PROSITE" id="PS50851">
    <property type="entry name" value="CHEW"/>
    <property type="match status" value="1"/>
</dbReference>
<dbReference type="InterPro" id="IPR039315">
    <property type="entry name" value="CheW"/>
</dbReference>
<dbReference type="GO" id="GO:0007165">
    <property type="term" value="P:signal transduction"/>
    <property type="evidence" value="ECO:0007669"/>
    <property type="project" value="InterPro"/>
</dbReference>
<evidence type="ECO:0000259" key="1">
    <source>
        <dbReference type="PROSITE" id="PS50851"/>
    </source>
</evidence>
<dbReference type="PANTHER" id="PTHR22617:SF23">
    <property type="entry name" value="CHEMOTAXIS PROTEIN CHEW"/>
    <property type="match status" value="1"/>
</dbReference>
<dbReference type="PANTHER" id="PTHR22617">
    <property type="entry name" value="CHEMOTAXIS SENSOR HISTIDINE KINASE-RELATED"/>
    <property type="match status" value="1"/>
</dbReference>
<dbReference type="STRING" id="336292.SAMN05660710_01414"/>
<dbReference type="InterPro" id="IPR036061">
    <property type="entry name" value="CheW-like_dom_sf"/>
</dbReference>
<dbReference type="EMBL" id="FMVT01000004">
    <property type="protein sequence ID" value="SCY38583.1"/>
    <property type="molecule type" value="Genomic_DNA"/>
</dbReference>
<sequence length="172" mass="18368">MIAPSRIADDLLPVGDGQEEAAQILTLRLGRGVFGIPVRHVREVLDVAPITPVANAPASLLGIIDVRHEGVPVIDLKQRLRIAGDDAAGSRDRRIVVLEIEAEGAPTVIAIIADAVLEVVEHDPAALDRPPSLGERWDDSFIHGIGRRMGEFMTLLDVSAIFGRAPFGQPAA</sequence>
<dbReference type="SUPFAM" id="SSF50341">
    <property type="entry name" value="CheW-like"/>
    <property type="match status" value="1"/>
</dbReference>
<evidence type="ECO:0000313" key="2">
    <source>
        <dbReference type="EMBL" id="SCY38583.1"/>
    </source>
</evidence>
<name>A0A1G5FH95_9RHOB</name>
<dbReference type="GO" id="GO:0005829">
    <property type="term" value="C:cytosol"/>
    <property type="evidence" value="ECO:0007669"/>
    <property type="project" value="TreeGrafter"/>
</dbReference>
<keyword evidence="3" id="KW-1185">Reference proteome</keyword>
<dbReference type="RefSeq" id="WP_090741723.1">
    <property type="nucleotide sequence ID" value="NZ_FMVT01000004.1"/>
</dbReference>
<dbReference type="AlphaFoldDB" id="A0A1G5FH95"/>
<protein>
    <submittedName>
        <fullName evidence="2">Purine-binding chemotaxis protein CheW</fullName>
    </submittedName>
</protein>
<proteinExistence type="predicted"/>
<dbReference type="GO" id="GO:0006935">
    <property type="term" value="P:chemotaxis"/>
    <property type="evidence" value="ECO:0007669"/>
    <property type="project" value="InterPro"/>
</dbReference>
<dbReference type="Gene3D" id="2.40.50.180">
    <property type="entry name" value="CheA-289, Domain 4"/>
    <property type="match status" value="1"/>
</dbReference>
<dbReference type="Pfam" id="PF01584">
    <property type="entry name" value="CheW"/>
    <property type="match status" value="1"/>
</dbReference>
<dbReference type="Proteomes" id="UP000199502">
    <property type="component" value="Unassembled WGS sequence"/>
</dbReference>
<dbReference type="SMART" id="SM00260">
    <property type="entry name" value="CheW"/>
    <property type="match status" value="1"/>
</dbReference>
<reference evidence="2 3" key="1">
    <citation type="submission" date="2016-10" db="EMBL/GenBank/DDBJ databases">
        <authorList>
            <person name="de Groot N.N."/>
        </authorList>
    </citation>
    <scope>NUCLEOTIDE SEQUENCE [LARGE SCALE GENOMIC DNA]</scope>
    <source>
        <strain evidence="2 3">CGMCC 1.8925</strain>
    </source>
</reference>
<gene>
    <name evidence="2" type="ORF">SAMN05660710_01414</name>
</gene>
<dbReference type="OrthoDB" id="3291462at2"/>
<feature type="domain" description="CheW-like" evidence="1">
    <location>
        <begin position="21"/>
        <end position="167"/>
    </location>
</feature>